<gene>
    <name evidence="5" type="ORF">GOZ95_05700</name>
</gene>
<dbReference type="PANTHER" id="PTHR45527">
    <property type="entry name" value="NONRIBOSOMAL PEPTIDE SYNTHETASE"/>
    <property type="match status" value="1"/>
</dbReference>
<dbReference type="GO" id="GO:0043041">
    <property type="term" value="P:amino acid activation for nonribosomal peptide biosynthetic process"/>
    <property type="evidence" value="ECO:0007669"/>
    <property type="project" value="TreeGrafter"/>
</dbReference>
<evidence type="ECO:0000256" key="3">
    <source>
        <dbReference type="ARBA" id="ARBA00022737"/>
    </source>
</evidence>
<dbReference type="PROSITE" id="PS00455">
    <property type="entry name" value="AMP_BINDING"/>
    <property type="match status" value="1"/>
</dbReference>
<dbReference type="InterPro" id="IPR009081">
    <property type="entry name" value="PP-bd_ACP"/>
</dbReference>
<dbReference type="InterPro" id="IPR006162">
    <property type="entry name" value="Ppantetheine_attach_site"/>
</dbReference>
<dbReference type="SUPFAM" id="SSF56801">
    <property type="entry name" value="Acetyl-CoA synthetase-like"/>
    <property type="match status" value="1"/>
</dbReference>
<comment type="caution">
    <text evidence="5">The sequence shown here is derived from an EMBL/GenBank/DDBJ whole genome shotgun (WGS) entry which is preliminary data.</text>
</comment>
<dbReference type="SUPFAM" id="SSF53335">
    <property type="entry name" value="S-adenosyl-L-methionine-dependent methyltransferases"/>
    <property type="match status" value="1"/>
</dbReference>
<dbReference type="InterPro" id="IPR010071">
    <property type="entry name" value="AA_adenyl_dom"/>
</dbReference>
<evidence type="ECO:0000256" key="2">
    <source>
        <dbReference type="ARBA" id="ARBA00022553"/>
    </source>
</evidence>
<dbReference type="InterPro" id="IPR036736">
    <property type="entry name" value="ACP-like_sf"/>
</dbReference>
<sequence length="1008" mass="110128">MREKRMSDLCFIDRIHDADLENPDAAAIVFHGKASSYRDLAKRASALSATFHATGLSIGCRVGIHLRRSPDLIATLLAVLKLGATFVPLPIDSPVERNKLVAEMADLHFLVVDDKNSGSFPARTRIPLDGINTNGLSSPPALEIDDDTLAYIMFTSGSTGRPKGVMVRRRNVSYFLGAVEQLIRFREWRKMLAATTFGFDISILELLLPLAHGGTILLADDHESKSSEELIRLGAAQGRCLVQATPTMWRMIVSSGWFEESEIGALCGGEALPFDLARKLHDHAAIAWNLYGPTETTIWSFGHRLSPEDFTDPARSVSIGRPLEGTGYAIDTTEPDGRIGELRIAGPGVAAGYFRRPDLDADRFVASATGGTLEYRTGDMVEERSDGTLGYVGRKDRQVKLNGFRIEPGEIEHVLNALPGVAQSAIKLAEDNRANKRLVAYVVSNEAIQDTQALENWGSVWDASYTLQRGSGLAEETGYTSSFTGKPIEEEAVRAWASATADRVLQSSVDSVLDVGCGVGLLGEYLLNTGVSNYHGCDLSGAAIEAAHGRLTDRIGSSQRWTLSCVPAHDLRANMSKPVDLVVLNSVVQYFPDKSYLSLVLSEAVDACRTGGKIIIGDIPAVSLRPSIAAEMRLAHPKLSDEVFASRANEIGRGELWLDPAEIDNIVRKMKRVAAVEIDLRLGDGEDEMTRFRYDVILHLDTDDRKRDDSGEVFKFDELASSGIRLSQWLASAPGSFILKNIPNRRLRANLPPSNNKIYDGIASDISYVAADFGPHEIRTWANENHRSVCIRWSEPVSGAKIDIAVTSHGSVSTAFESPRQSLTDEKDITPFKWYVDRARDEKFRAALLASLPQYMVPSTFVYLSRMPLTHNGKVDYSALPVSLSPTPIKATKEITGSARDRIASVWSSILDVPDPPLDRPFLAAGGSSILVTELARQLSSMFGVKIPIVDFFVHTTVTSQAAHIEGLVSGTTAGSPPEANIHLLAQAERRHQALAKARSRRNAIHEE</sequence>
<dbReference type="PROSITE" id="PS00012">
    <property type="entry name" value="PHOSPHOPANTETHEINE"/>
    <property type="match status" value="1"/>
</dbReference>
<dbReference type="GO" id="GO:0044550">
    <property type="term" value="P:secondary metabolite biosynthetic process"/>
    <property type="evidence" value="ECO:0007669"/>
    <property type="project" value="TreeGrafter"/>
</dbReference>
<reference evidence="5 6" key="1">
    <citation type="submission" date="2019-12" db="EMBL/GenBank/DDBJ databases">
        <title>Whole-genome sequencing of Allorhizobium vitis.</title>
        <authorList>
            <person name="Gan H.M."/>
            <person name="Szegedi E."/>
            <person name="Burr T."/>
            <person name="Savka M.A."/>
        </authorList>
    </citation>
    <scope>NUCLEOTIDE SEQUENCE [LARGE SCALE GENOMIC DNA]</scope>
    <source>
        <strain evidence="5 6">CG989</strain>
    </source>
</reference>
<dbReference type="PANTHER" id="PTHR45527:SF1">
    <property type="entry name" value="FATTY ACID SYNTHASE"/>
    <property type="match status" value="1"/>
</dbReference>
<dbReference type="GO" id="GO:0005737">
    <property type="term" value="C:cytoplasm"/>
    <property type="evidence" value="ECO:0007669"/>
    <property type="project" value="TreeGrafter"/>
</dbReference>
<dbReference type="InterPro" id="IPR013217">
    <property type="entry name" value="Methyltransf_12"/>
</dbReference>
<dbReference type="InterPro" id="IPR020806">
    <property type="entry name" value="PKS_PP-bd"/>
</dbReference>
<evidence type="ECO:0000313" key="5">
    <source>
        <dbReference type="EMBL" id="MUZ56956.1"/>
    </source>
</evidence>
<dbReference type="SMART" id="SM00823">
    <property type="entry name" value="PKS_PP"/>
    <property type="match status" value="1"/>
</dbReference>
<dbReference type="Pfam" id="PF08242">
    <property type="entry name" value="Methyltransf_12"/>
    <property type="match status" value="1"/>
</dbReference>
<dbReference type="CDD" id="cd02440">
    <property type="entry name" value="AdoMet_MTases"/>
    <property type="match status" value="1"/>
</dbReference>
<dbReference type="EMBL" id="WPHM01000002">
    <property type="protein sequence ID" value="MUZ56956.1"/>
    <property type="molecule type" value="Genomic_DNA"/>
</dbReference>
<dbReference type="Gene3D" id="3.40.50.150">
    <property type="entry name" value="Vaccinia Virus protein VP39"/>
    <property type="match status" value="1"/>
</dbReference>
<name>A0AAE4WAP9_AGRVI</name>
<dbReference type="GO" id="GO:0031177">
    <property type="term" value="F:phosphopantetheine binding"/>
    <property type="evidence" value="ECO:0007669"/>
    <property type="project" value="InterPro"/>
</dbReference>
<dbReference type="InterPro" id="IPR000873">
    <property type="entry name" value="AMP-dep_synth/lig_dom"/>
</dbReference>
<dbReference type="PROSITE" id="PS50075">
    <property type="entry name" value="CARRIER"/>
    <property type="match status" value="1"/>
</dbReference>
<proteinExistence type="predicted"/>
<evidence type="ECO:0000256" key="1">
    <source>
        <dbReference type="ARBA" id="ARBA00022450"/>
    </source>
</evidence>
<dbReference type="AlphaFoldDB" id="A0AAE4WAP9"/>
<dbReference type="SUPFAM" id="SSF47336">
    <property type="entry name" value="ACP-like"/>
    <property type="match status" value="1"/>
</dbReference>
<keyword evidence="3" id="KW-0677">Repeat</keyword>
<dbReference type="Pfam" id="PF00501">
    <property type="entry name" value="AMP-binding"/>
    <property type="match status" value="1"/>
</dbReference>
<dbReference type="InterPro" id="IPR020845">
    <property type="entry name" value="AMP-binding_CS"/>
</dbReference>
<dbReference type="InterPro" id="IPR045851">
    <property type="entry name" value="AMP-bd_C_sf"/>
</dbReference>
<keyword evidence="2" id="KW-0597">Phosphoprotein</keyword>
<protein>
    <submittedName>
        <fullName evidence="5">Amino acid adenylation domain-containing protein</fullName>
    </submittedName>
</protein>
<evidence type="ECO:0000313" key="6">
    <source>
        <dbReference type="Proteomes" id="UP000436692"/>
    </source>
</evidence>
<dbReference type="InterPro" id="IPR042099">
    <property type="entry name" value="ANL_N_sf"/>
</dbReference>
<evidence type="ECO:0000259" key="4">
    <source>
        <dbReference type="PROSITE" id="PS50075"/>
    </source>
</evidence>
<keyword evidence="1" id="KW-0596">Phosphopantetheine</keyword>
<feature type="domain" description="Carrier" evidence="4">
    <location>
        <begin position="894"/>
        <end position="969"/>
    </location>
</feature>
<dbReference type="NCBIfam" id="TIGR01733">
    <property type="entry name" value="AA-adenyl-dom"/>
    <property type="match status" value="1"/>
</dbReference>
<dbReference type="Gene3D" id="1.10.1200.10">
    <property type="entry name" value="ACP-like"/>
    <property type="match status" value="1"/>
</dbReference>
<organism evidence="5 6">
    <name type="scientific">Agrobacterium vitis</name>
    <name type="common">Rhizobium vitis</name>
    <dbReference type="NCBI Taxonomy" id="373"/>
    <lineage>
        <taxon>Bacteria</taxon>
        <taxon>Pseudomonadati</taxon>
        <taxon>Pseudomonadota</taxon>
        <taxon>Alphaproteobacteria</taxon>
        <taxon>Hyphomicrobiales</taxon>
        <taxon>Rhizobiaceae</taxon>
        <taxon>Rhizobium/Agrobacterium group</taxon>
        <taxon>Agrobacterium</taxon>
    </lineage>
</organism>
<accession>A0AAE4WAP9</accession>
<dbReference type="InterPro" id="IPR029063">
    <property type="entry name" value="SAM-dependent_MTases_sf"/>
</dbReference>
<dbReference type="Gene3D" id="3.40.50.12780">
    <property type="entry name" value="N-terminal domain of ligase-like"/>
    <property type="match status" value="1"/>
</dbReference>
<dbReference type="Pfam" id="PF00550">
    <property type="entry name" value="PP-binding"/>
    <property type="match status" value="1"/>
</dbReference>
<dbReference type="Proteomes" id="UP000436692">
    <property type="component" value="Unassembled WGS sequence"/>
</dbReference>
<dbReference type="Gene3D" id="3.30.300.30">
    <property type="match status" value="2"/>
</dbReference>